<dbReference type="InterPro" id="IPR004431">
    <property type="entry name" value="3-IsopropMal_deHydase_ssu"/>
</dbReference>
<dbReference type="CDD" id="cd01577">
    <property type="entry name" value="IPMI_Swivel"/>
    <property type="match status" value="1"/>
</dbReference>
<evidence type="ECO:0000256" key="7">
    <source>
        <dbReference type="ARBA" id="ARBA00022430"/>
    </source>
</evidence>
<proteinExistence type="inferred from homology"/>
<dbReference type="HAMAP" id="MF_01031">
    <property type="entry name" value="LeuD_type1"/>
    <property type="match status" value="1"/>
</dbReference>
<dbReference type="GO" id="GO:0003861">
    <property type="term" value="F:3-isopropylmalate dehydratase activity"/>
    <property type="evidence" value="ECO:0007669"/>
    <property type="project" value="UniProtKB-EC"/>
</dbReference>
<keyword evidence="7" id="KW-0432">Leucine biosynthesis</keyword>
<dbReference type="FunFam" id="3.20.19.10:FF:000003">
    <property type="entry name" value="3-isopropylmalate dehydratase small subunit"/>
    <property type="match status" value="1"/>
</dbReference>
<evidence type="ECO:0000313" key="14">
    <source>
        <dbReference type="EMBL" id="VAX03166.1"/>
    </source>
</evidence>
<accession>A0A3B1ABS3</accession>
<dbReference type="NCBIfam" id="NF002458">
    <property type="entry name" value="PRK01641.1"/>
    <property type="match status" value="1"/>
</dbReference>
<evidence type="ECO:0000256" key="9">
    <source>
        <dbReference type="ARBA" id="ARBA00023239"/>
    </source>
</evidence>
<comment type="catalytic activity">
    <reaction evidence="1">
        <text>(2R,3S)-3-isopropylmalate = (2S)-2-isopropylmalate</text>
        <dbReference type="Rhea" id="RHEA:32287"/>
        <dbReference type="ChEBI" id="CHEBI:1178"/>
        <dbReference type="ChEBI" id="CHEBI:35121"/>
        <dbReference type="EC" id="4.2.1.33"/>
    </reaction>
</comment>
<gene>
    <name evidence="14" type="ORF">MNBD_ALPHA03-1562</name>
</gene>
<evidence type="ECO:0000256" key="6">
    <source>
        <dbReference type="ARBA" id="ARBA00011998"/>
    </source>
</evidence>
<dbReference type="SUPFAM" id="SSF52016">
    <property type="entry name" value="LeuD/IlvD-like"/>
    <property type="match status" value="1"/>
</dbReference>
<evidence type="ECO:0000256" key="8">
    <source>
        <dbReference type="ARBA" id="ARBA00022605"/>
    </source>
</evidence>
<dbReference type="NCBIfam" id="TIGR00171">
    <property type="entry name" value="leuD"/>
    <property type="match status" value="1"/>
</dbReference>
<dbReference type="EMBL" id="UOFW01000039">
    <property type="protein sequence ID" value="VAX03166.1"/>
    <property type="molecule type" value="Genomic_DNA"/>
</dbReference>
<feature type="domain" description="Aconitase A/isopropylmalate dehydratase small subunit swivel" evidence="13">
    <location>
        <begin position="1"/>
        <end position="123"/>
    </location>
</feature>
<evidence type="ECO:0000256" key="10">
    <source>
        <dbReference type="ARBA" id="ARBA00023304"/>
    </source>
</evidence>
<evidence type="ECO:0000256" key="4">
    <source>
        <dbReference type="ARBA" id="ARBA00009845"/>
    </source>
</evidence>
<keyword evidence="10" id="KW-0100">Branched-chain amino acid biosynthesis</keyword>
<sequence>MDKFLKLRAIAAPLPMANIDTDMIIPQQHLKTIKRTGLGQFAFSNIRYHDDGSERADFVLNKPAYRKAEILVTGANFGCGSSREHAPWALKDFGIKCVIAPSFADIFYGNCFKNGILPIILPQETIDLLLDDAGRGANAIITVDLENQEISGPDGGKVSFDVDPYRRHCLLNGLDDIGLTLQKKSVIQSYEAKKRLSQPWLFKG</sequence>
<dbReference type="PANTHER" id="PTHR43345">
    <property type="entry name" value="3-ISOPROPYLMALATE DEHYDRATASE SMALL SUBUNIT 2-RELATED-RELATED"/>
    <property type="match status" value="1"/>
</dbReference>
<reference evidence="14" key="1">
    <citation type="submission" date="2018-06" db="EMBL/GenBank/DDBJ databases">
        <authorList>
            <person name="Zhirakovskaya E."/>
        </authorList>
    </citation>
    <scope>NUCLEOTIDE SEQUENCE</scope>
</reference>
<keyword evidence="9 14" id="KW-0456">Lyase</keyword>
<evidence type="ECO:0000256" key="1">
    <source>
        <dbReference type="ARBA" id="ARBA00000491"/>
    </source>
</evidence>
<dbReference type="AlphaFoldDB" id="A0A3B1ABS3"/>
<protein>
    <recommendedName>
        <fullName evidence="6">3-isopropylmalate dehydratase</fullName>
        <ecNumber evidence="6">4.2.1.33</ecNumber>
    </recommendedName>
    <alternativeName>
        <fullName evidence="11">Alpha-IPM isomerase</fullName>
    </alternativeName>
    <alternativeName>
        <fullName evidence="12">Isopropylmalate isomerase</fullName>
    </alternativeName>
</protein>
<evidence type="ECO:0000256" key="12">
    <source>
        <dbReference type="ARBA" id="ARBA00033368"/>
    </source>
</evidence>
<dbReference type="UniPathway" id="UPA00048">
    <property type="reaction ID" value="UER00071"/>
</dbReference>
<dbReference type="InterPro" id="IPR050075">
    <property type="entry name" value="LeuD"/>
</dbReference>
<dbReference type="InterPro" id="IPR000573">
    <property type="entry name" value="AconitaseA/IPMdHydase_ssu_swvl"/>
</dbReference>
<dbReference type="Pfam" id="PF00694">
    <property type="entry name" value="Aconitase_C"/>
    <property type="match status" value="1"/>
</dbReference>
<comment type="pathway">
    <text evidence="3">Amino-acid biosynthesis; L-leucine biosynthesis; L-leucine from 3-methyl-2-oxobutanoate: step 2/4.</text>
</comment>
<dbReference type="InterPro" id="IPR015928">
    <property type="entry name" value="Aconitase/3IPM_dehydase_swvl"/>
</dbReference>
<evidence type="ECO:0000256" key="5">
    <source>
        <dbReference type="ARBA" id="ARBA00011271"/>
    </source>
</evidence>
<dbReference type="Gene3D" id="3.20.19.10">
    <property type="entry name" value="Aconitase, domain 4"/>
    <property type="match status" value="1"/>
</dbReference>
<dbReference type="GO" id="GO:0009098">
    <property type="term" value="P:L-leucine biosynthetic process"/>
    <property type="evidence" value="ECO:0007669"/>
    <property type="project" value="UniProtKB-UniPathway"/>
</dbReference>
<dbReference type="EC" id="4.2.1.33" evidence="6"/>
<organism evidence="14">
    <name type="scientific">hydrothermal vent metagenome</name>
    <dbReference type="NCBI Taxonomy" id="652676"/>
    <lineage>
        <taxon>unclassified sequences</taxon>
        <taxon>metagenomes</taxon>
        <taxon>ecological metagenomes</taxon>
    </lineage>
</organism>
<evidence type="ECO:0000256" key="2">
    <source>
        <dbReference type="ARBA" id="ARBA00002695"/>
    </source>
</evidence>
<dbReference type="PANTHER" id="PTHR43345:SF5">
    <property type="entry name" value="3-ISOPROPYLMALATE DEHYDRATASE SMALL SUBUNIT"/>
    <property type="match status" value="1"/>
</dbReference>
<comment type="subunit">
    <text evidence="5">Heterodimer of LeuC and LeuD.</text>
</comment>
<dbReference type="InterPro" id="IPR033940">
    <property type="entry name" value="IPMI_Swivel"/>
</dbReference>
<evidence type="ECO:0000259" key="13">
    <source>
        <dbReference type="Pfam" id="PF00694"/>
    </source>
</evidence>
<keyword evidence="8" id="KW-0028">Amino-acid biosynthesis</keyword>
<comment type="function">
    <text evidence="2">Catalyzes the isomerization between 2-isopropylmalate and 3-isopropylmalate, via the formation of 2-isopropylmaleate.</text>
</comment>
<comment type="similarity">
    <text evidence="4">Belongs to the LeuD family. LeuD type 1 subfamily.</text>
</comment>
<dbReference type="GO" id="GO:0009316">
    <property type="term" value="C:3-isopropylmalate dehydratase complex"/>
    <property type="evidence" value="ECO:0007669"/>
    <property type="project" value="InterPro"/>
</dbReference>
<evidence type="ECO:0000256" key="11">
    <source>
        <dbReference type="ARBA" id="ARBA00031631"/>
    </source>
</evidence>
<name>A0A3B1ABS3_9ZZZZ</name>
<evidence type="ECO:0000256" key="3">
    <source>
        <dbReference type="ARBA" id="ARBA00004729"/>
    </source>
</evidence>